<dbReference type="GO" id="GO:0005737">
    <property type="term" value="C:cytoplasm"/>
    <property type="evidence" value="ECO:0007669"/>
    <property type="project" value="TreeGrafter"/>
</dbReference>
<dbReference type="RefSeq" id="WP_172825748.1">
    <property type="nucleotide sequence ID" value="NZ_LT629799.1"/>
</dbReference>
<accession>A0A1H2LV84</accession>
<keyword evidence="2" id="KW-0067">ATP-binding</keyword>
<dbReference type="Proteomes" id="UP000198825">
    <property type="component" value="Chromosome I"/>
</dbReference>
<evidence type="ECO:0000256" key="2">
    <source>
        <dbReference type="ARBA" id="ARBA00022840"/>
    </source>
</evidence>
<evidence type="ECO:0000259" key="3">
    <source>
        <dbReference type="PROSITE" id="PS50043"/>
    </source>
</evidence>
<proteinExistence type="predicted"/>
<dbReference type="GO" id="GO:0006355">
    <property type="term" value="P:regulation of DNA-templated transcription"/>
    <property type="evidence" value="ECO:0007669"/>
    <property type="project" value="InterPro"/>
</dbReference>
<dbReference type="Pfam" id="PF13191">
    <property type="entry name" value="AAA_16"/>
    <property type="match status" value="1"/>
</dbReference>
<name>A0A1H2LV84_9ACTN</name>
<dbReference type="EMBL" id="LT629799">
    <property type="protein sequence ID" value="SDU84608.1"/>
    <property type="molecule type" value="Genomic_DNA"/>
</dbReference>
<dbReference type="InterPro" id="IPR000792">
    <property type="entry name" value="Tscrpt_reg_LuxR_C"/>
</dbReference>
<dbReference type="SMART" id="SM00421">
    <property type="entry name" value="HTH_LUXR"/>
    <property type="match status" value="1"/>
</dbReference>
<sequence>MLIGREDETATLRAVLDRVRAGGSEVVVVSGEPGIGKTALLQELRSAATGVRVLATTGVEGESDIPYAHLADVFRGAHDDIAALPERQAAALASAFAFGPSVPADRFVISVAVLTLLSAVAARGPLLLVVDDLQWVDRASREALLFVAHRLQAEPVGMVLAVRPRAEVVARLDRFRRIELRGLAPADARRMVEQVRDVRGRADTEALVVGSGGNPLALLELPLARRGRTGLLRRRGTPMPLTATLETLFSDTAHELPGRTRDALLLLAVLGPVPDAVLRLALLGHGLAPEDLDEAVRAGLVVHELGRPDFRHPLVRSAVYQSSASERRRSAHLVAARALDGAAVPNAEERRAWHLVWAGASADEDLAARLESTGDAQLLAADFTSTGHLFQLSALLSDDDATRAGRLVKAAHATRLAGEIDECRSLMVQASGLASDPATVLFLQYLICRLDLWAGDRLQSRDRLLELVRTHEAAGVVLDPYMHSDVALGSVEIGDFSVADDLSAAAVERAVAGGGPVPLGIAVVRAMVRAFLGDPGATVSLEARAGELDVVDPVTTDRDEQVLLLAGVAHLAAEDVERAGTLLQRAVVTARTHGAVGMLPFRLGRLSAFEFWVGDWGMSAAHSHEALTLAGDTGWRGERLHSLLACARTEALTGAAQRCRGHLDEALALAEVERSSAYLATAYAGLASLELASQEVAAAAAAGRRVEDFSRRSGMVDNPLVWWTGDLVEALVADGQVEEAAELVRGRAEVPSARPVLRAVLARCRALVQPDRFLEHVDEAHRWHARARMPYERARTDLVLGRMLRRQRSAGAREPLARALRTFEQLGALPWAEQARSELRASGVRLAAPTRGLSELTPQELQVTLAVARGLSNKEVAGQLFLSVKTIEYHLGKAYLKLGVARRGQLAALLATQAPWVEPAAGHQGP</sequence>
<dbReference type="Pfam" id="PF00196">
    <property type="entry name" value="GerE"/>
    <property type="match status" value="1"/>
</dbReference>
<dbReference type="STRING" id="546874.SAMN04488544_0864"/>
<feature type="domain" description="HTH luxR-type" evidence="3">
    <location>
        <begin position="849"/>
        <end position="914"/>
    </location>
</feature>
<dbReference type="Gene3D" id="1.10.10.10">
    <property type="entry name" value="Winged helix-like DNA-binding domain superfamily/Winged helix DNA-binding domain"/>
    <property type="match status" value="1"/>
</dbReference>
<protein>
    <submittedName>
        <fullName evidence="4">Regulatory protein, luxR family</fullName>
    </submittedName>
</protein>
<keyword evidence="1" id="KW-0547">Nucleotide-binding</keyword>
<evidence type="ECO:0000313" key="5">
    <source>
        <dbReference type="Proteomes" id="UP000198825"/>
    </source>
</evidence>
<dbReference type="InterPro" id="IPR036388">
    <property type="entry name" value="WH-like_DNA-bd_sf"/>
</dbReference>
<dbReference type="PANTHER" id="PTHR16305">
    <property type="entry name" value="TESTICULAR SOLUBLE ADENYLYL CYCLASE"/>
    <property type="match status" value="1"/>
</dbReference>
<dbReference type="InterPro" id="IPR011990">
    <property type="entry name" value="TPR-like_helical_dom_sf"/>
</dbReference>
<dbReference type="CDD" id="cd06170">
    <property type="entry name" value="LuxR_C_like"/>
    <property type="match status" value="1"/>
</dbReference>
<dbReference type="AlphaFoldDB" id="A0A1H2LV84"/>
<dbReference type="PANTHER" id="PTHR16305:SF35">
    <property type="entry name" value="TRANSCRIPTIONAL ACTIVATOR DOMAIN"/>
    <property type="match status" value="1"/>
</dbReference>
<dbReference type="Gene3D" id="3.40.50.300">
    <property type="entry name" value="P-loop containing nucleotide triphosphate hydrolases"/>
    <property type="match status" value="1"/>
</dbReference>
<dbReference type="PRINTS" id="PR00038">
    <property type="entry name" value="HTHLUXR"/>
</dbReference>
<evidence type="ECO:0000313" key="4">
    <source>
        <dbReference type="EMBL" id="SDU84608.1"/>
    </source>
</evidence>
<dbReference type="GO" id="GO:0004016">
    <property type="term" value="F:adenylate cyclase activity"/>
    <property type="evidence" value="ECO:0007669"/>
    <property type="project" value="TreeGrafter"/>
</dbReference>
<keyword evidence="5" id="KW-1185">Reference proteome</keyword>
<dbReference type="InterPro" id="IPR016032">
    <property type="entry name" value="Sig_transdc_resp-reg_C-effctor"/>
</dbReference>
<dbReference type="InterPro" id="IPR041664">
    <property type="entry name" value="AAA_16"/>
</dbReference>
<dbReference type="SUPFAM" id="SSF52540">
    <property type="entry name" value="P-loop containing nucleoside triphosphate hydrolases"/>
    <property type="match status" value="1"/>
</dbReference>
<reference evidence="5" key="1">
    <citation type="submission" date="2016-10" db="EMBL/GenBank/DDBJ databases">
        <authorList>
            <person name="Varghese N."/>
            <person name="Submissions S."/>
        </authorList>
    </citation>
    <scope>NUCLEOTIDE SEQUENCE [LARGE SCALE GENOMIC DNA]</scope>
    <source>
        <strain evidence="5">DSM 21743</strain>
    </source>
</reference>
<dbReference type="Gene3D" id="1.25.40.10">
    <property type="entry name" value="Tetratricopeptide repeat domain"/>
    <property type="match status" value="1"/>
</dbReference>
<dbReference type="GO" id="GO:0005524">
    <property type="term" value="F:ATP binding"/>
    <property type="evidence" value="ECO:0007669"/>
    <property type="project" value="UniProtKB-KW"/>
</dbReference>
<dbReference type="PROSITE" id="PS50043">
    <property type="entry name" value="HTH_LUXR_2"/>
    <property type="match status" value="1"/>
</dbReference>
<gene>
    <name evidence="4" type="ORF">SAMN04488544_0864</name>
</gene>
<organism evidence="4 5">
    <name type="scientific">Microlunatus sagamiharensis</name>
    <dbReference type="NCBI Taxonomy" id="546874"/>
    <lineage>
        <taxon>Bacteria</taxon>
        <taxon>Bacillati</taxon>
        <taxon>Actinomycetota</taxon>
        <taxon>Actinomycetes</taxon>
        <taxon>Propionibacteriales</taxon>
        <taxon>Propionibacteriaceae</taxon>
        <taxon>Microlunatus</taxon>
    </lineage>
</organism>
<dbReference type="GO" id="GO:0003677">
    <property type="term" value="F:DNA binding"/>
    <property type="evidence" value="ECO:0007669"/>
    <property type="project" value="InterPro"/>
</dbReference>
<evidence type="ECO:0000256" key="1">
    <source>
        <dbReference type="ARBA" id="ARBA00022741"/>
    </source>
</evidence>
<dbReference type="InterPro" id="IPR027417">
    <property type="entry name" value="P-loop_NTPase"/>
</dbReference>
<dbReference type="SUPFAM" id="SSF46894">
    <property type="entry name" value="C-terminal effector domain of the bipartite response regulators"/>
    <property type="match status" value="1"/>
</dbReference>